<dbReference type="GO" id="GO:0019853">
    <property type="term" value="P:L-ascorbic acid biosynthetic process"/>
    <property type="evidence" value="ECO:0007669"/>
    <property type="project" value="TreeGrafter"/>
</dbReference>
<comment type="similarity">
    <text evidence="1">Belongs to the SMP-30/CGR1 family.</text>
</comment>
<dbReference type="AlphaFoldDB" id="A0A1G7RHU4"/>
<reference evidence="5 6" key="1">
    <citation type="submission" date="2016-10" db="EMBL/GenBank/DDBJ databases">
        <authorList>
            <person name="de Groot N.N."/>
        </authorList>
    </citation>
    <scope>NUCLEOTIDE SEQUENCE [LARGE SCALE GENOMIC DNA]</scope>
    <source>
        <strain evidence="5 6">LMG 25475</strain>
    </source>
</reference>
<dbReference type="STRING" id="640205.SAMN05216381_3115"/>
<protein>
    <submittedName>
        <fullName evidence="5">Sugar lactone lactonase YvrE</fullName>
    </submittedName>
</protein>
<dbReference type="Pfam" id="PF08450">
    <property type="entry name" value="SGL"/>
    <property type="match status" value="1"/>
</dbReference>
<dbReference type="PANTHER" id="PTHR10907:SF47">
    <property type="entry name" value="REGUCALCIN"/>
    <property type="match status" value="1"/>
</dbReference>
<dbReference type="Proteomes" id="UP000243378">
    <property type="component" value="Unassembled WGS sequence"/>
</dbReference>
<feature type="binding site" evidence="3">
    <location>
        <position position="104"/>
    </location>
    <ligand>
        <name>substrate</name>
    </ligand>
</feature>
<dbReference type="GO" id="GO:0004341">
    <property type="term" value="F:gluconolactonase activity"/>
    <property type="evidence" value="ECO:0007669"/>
    <property type="project" value="TreeGrafter"/>
</dbReference>
<dbReference type="InterPro" id="IPR013658">
    <property type="entry name" value="SGL"/>
</dbReference>
<feature type="active site" description="Proton donor/acceptor" evidence="2">
    <location>
        <position position="202"/>
    </location>
</feature>
<proteinExistence type="inferred from homology"/>
<sequence length="295" mass="32341">MAANPNGTTAARIADARACTLGEGVFWHPRREQLFWFDILGRRLLSRQDDQALEWTFDERVSAAGWVDEQVLLIASETALLTFDLATGARETLCALEAGNPLNRSNDGRADPWGGFWIGTMGLNAEPQAGAIYRYYRGELRRLFADISITNAICFSPDRRYAYFADTARQQIWRQPLDEPHGWPRGEAQPFIDGRVAGVNPDGAVVDTQGRLWSAQWGASRVACYNTDGQFQQAVAFPASQISCPAFGGPGLSTLFATSAREGLQGDQLMAEPDAGKLFAAEISAQGQAEHRVIL</sequence>
<evidence type="ECO:0000256" key="1">
    <source>
        <dbReference type="ARBA" id="ARBA00008853"/>
    </source>
</evidence>
<dbReference type="EMBL" id="FNBM01000007">
    <property type="protein sequence ID" value="SDG09709.1"/>
    <property type="molecule type" value="Genomic_DNA"/>
</dbReference>
<evidence type="ECO:0000256" key="2">
    <source>
        <dbReference type="PIRSR" id="PIRSR605511-1"/>
    </source>
</evidence>
<dbReference type="Gene3D" id="2.120.10.30">
    <property type="entry name" value="TolB, C-terminal domain"/>
    <property type="match status" value="1"/>
</dbReference>
<dbReference type="OrthoDB" id="9775406at2"/>
<feature type="binding site" evidence="3">
    <location>
        <position position="202"/>
    </location>
    <ligand>
        <name>a divalent metal cation</name>
        <dbReference type="ChEBI" id="CHEBI:60240"/>
    </ligand>
</feature>
<dbReference type="SUPFAM" id="SSF63829">
    <property type="entry name" value="Calcium-dependent phosphotriesterase"/>
    <property type="match status" value="1"/>
</dbReference>
<accession>A0A1G7RHU4</accession>
<evidence type="ECO:0000259" key="4">
    <source>
        <dbReference type="Pfam" id="PF08450"/>
    </source>
</evidence>
<keyword evidence="3" id="KW-0862">Zinc</keyword>
<feature type="domain" description="SMP-30/Gluconolactonase/LRE-like region" evidence="4">
    <location>
        <begin position="21"/>
        <end position="261"/>
    </location>
</feature>
<dbReference type="InterPro" id="IPR005511">
    <property type="entry name" value="SMP-30"/>
</dbReference>
<evidence type="ECO:0000313" key="6">
    <source>
        <dbReference type="Proteomes" id="UP000243378"/>
    </source>
</evidence>
<dbReference type="PRINTS" id="PR01790">
    <property type="entry name" value="SMP30FAMILY"/>
</dbReference>
<evidence type="ECO:0000313" key="5">
    <source>
        <dbReference type="EMBL" id="SDG09709.1"/>
    </source>
</evidence>
<dbReference type="RefSeq" id="WP_092369638.1">
    <property type="nucleotide sequence ID" value="NZ_FNBM01000007.1"/>
</dbReference>
<feature type="binding site" evidence="3">
    <location>
        <position position="151"/>
    </location>
    <ligand>
        <name>a divalent metal cation</name>
        <dbReference type="ChEBI" id="CHEBI:60240"/>
    </ligand>
</feature>
<feature type="binding site" evidence="3">
    <location>
        <position position="106"/>
    </location>
    <ligand>
        <name>substrate</name>
    </ligand>
</feature>
<evidence type="ECO:0000256" key="3">
    <source>
        <dbReference type="PIRSR" id="PIRSR605511-2"/>
    </source>
</evidence>
<dbReference type="InterPro" id="IPR011042">
    <property type="entry name" value="6-blade_b-propeller_TolB-like"/>
</dbReference>
<keyword evidence="3" id="KW-0479">Metal-binding</keyword>
<organism evidence="5 6">
    <name type="scientific">Phytopseudomonas seleniipraecipitans</name>
    <dbReference type="NCBI Taxonomy" id="640205"/>
    <lineage>
        <taxon>Bacteria</taxon>
        <taxon>Pseudomonadati</taxon>
        <taxon>Pseudomonadota</taxon>
        <taxon>Gammaproteobacteria</taxon>
        <taxon>Pseudomonadales</taxon>
        <taxon>Pseudomonadaceae</taxon>
        <taxon>Phytopseudomonas</taxon>
    </lineage>
</organism>
<comment type="cofactor">
    <cofactor evidence="3">
        <name>Zn(2+)</name>
        <dbReference type="ChEBI" id="CHEBI:29105"/>
    </cofactor>
    <text evidence="3">Binds 1 divalent metal cation per subunit.</text>
</comment>
<dbReference type="PANTHER" id="PTHR10907">
    <property type="entry name" value="REGUCALCIN"/>
    <property type="match status" value="1"/>
</dbReference>
<feature type="binding site" evidence="3">
    <location>
        <position position="23"/>
    </location>
    <ligand>
        <name>a divalent metal cation</name>
        <dbReference type="ChEBI" id="CHEBI:60240"/>
    </ligand>
</feature>
<gene>
    <name evidence="5" type="ORF">SAMN05216381_3115</name>
</gene>
<dbReference type="GO" id="GO:0005509">
    <property type="term" value="F:calcium ion binding"/>
    <property type="evidence" value="ECO:0007669"/>
    <property type="project" value="TreeGrafter"/>
</dbReference>
<name>A0A1G7RHU4_9GAMM</name>